<evidence type="ECO:0000313" key="1">
    <source>
        <dbReference type="EMBL" id="JAH84209.1"/>
    </source>
</evidence>
<accession>A0A0E9W1E6</accession>
<reference evidence="1" key="1">
    <citation type="submission" date="2014-11" db="EMBL/GenBank/DDBJ databases">
        <authorList>
            <person name="Amaro Gonzalez C."/>
        </authorList>
    </citation>
    <scope>NUCLEOTIDE SEQUENCE</scope>
</reference>
<protein>
    <submittedName>
        <fullName evidence="1">Uncharacterized protein</fullName>
    </submittedName>
</protein>
<proteinExistence type="predicted"/>
<dbReference type="EMBL" id="GBXM01024368">
    <property type="protein sequence ID" value="JAH84209.1"/>
    <property type="molecule type" value="Transcribed_RNA"/>
</dbReference>
<sequence length="14" mass="1581">MIVIVHNNKKTNGI</sequence>
<reference evidence="1" key="2">
    <citation type="journal article" date="2015" name="Fish Shellfish Immunol.">
        <title>Early steps in the European eel (Anguilla anguilla)-Vibrio vulnificus interaction in the gills: Role of the RtxA13 toxin.</title>
        <authorList>
            <person name="Callol A."/>
            <person name="Pajuelo D."/>
            <person name="Ebbesson L."/>
            <person name="Teles M."/>
            <person name="MacKenzie S."/>
            <person name="Amaro C."/>
        </authorList>
    </citation>
    <scope>NUCLEOTIDE SEQUENCE</scope>
</reference>
<organism evidence="1">
    <name type="scientific">Anguilla anguilla</name>
    <name type="common">European freshwater eel</name>
    <name type="synonym">Muraena anguilla</name>
    <dbReference type="NCBI Taxonomy" id="7936"/>
    <lineage>
        <taxon>Eukaryota</taxon>
        <taxon>Metazoa</taxon>
        <taxon>Chordata</taxon>
        <taxon>Craniata</taxon>
        <taxon>Vertebrata</taxon>
        <taxon>Euteleostomi</taxon>
        <taxon>Actinopterygii</taxon>
        <taxon>Neopterygii</taxon>
        <taxon>Teleostei</taxon>
        <taxon>Anguilliformes</taxon>
        <taxon>Anguillidae</taxon>
        <taxon>Anguilla</taxon>
    </lineage>
</organism>
<name>A0A0E9W1E6_ANGAN</name>